<dbReference type="InterPro" id="IPR045337">
    <property type="entry name" value="MmgE_PrpD_C"/>
</dbReference>
<dbReference type="VEuPathDB" id="FungiDB:A1O9_03842"/>
<dbReference type="RefSeq" id="XP_013261589.1">
    <property type="nucleotide sequence ID" value="XM_013406135.1"/>
</dbReference>
<evidence type="ECO:0000313" key="5">
    <source>
        <dbReference type="Proteomes" id="UP000027920"/>
    </source>
</evidence>
<dbReference type="GO" id="GO:0016829">
    <property type="term" value="F:lyase activity"/>
    <property type="evidence" value="ECO:0007669"/>
    <property type="project" value="InterPro"/>
</dbReference>
<feature type="domain" description="MmgE/PrpD N-terminal" evidence="2">
    <location>
        <begin position="36"/>
        <end position="275"/>
    </location>
</feature>
<sequence>MNVDSMNGLGPSESGTRKTATLVDTNFESIPVTKIFAEFVANLTYESIDPNVVQNLKRLLLDFVGIAPYSGSYIESSEAFYRAINAFSGAGSCTVFTKGQGLLPHYAALLNAAYSHTLDFDDTFADGALHPGASVIAAALTQAEVSGVGGRALMTGLAAGYEVICRLSRALGAGAYERGFHNTGTAGVFGAVAAIMKVKGASAAAIEAAFGFAGSKAAGSQQFLENGAWNKRLHPGFAAHDAFLCQAFVEQGVPTAKKSLEGIFGFLKGYSSSPEIGNMVDGLGVQWIHLKTAIKPYPGCRMTHTGIDLAEKWRKAKTVPIKSLRLSLSPHCWMIVGRPLSNKIHPKNTVDAQFSAYYQLAVAWLDGNGTGWNPYDRFHDDDISAVTDRITVDAMEDLHALAGRLKMHWQDGTTTVDVETDRIGEASNPYSDEQLLKKFKSLSIPAYREQRSDEIANTIAVVEQCNNVKDLMSLLASDTVSIYFTFLLFSGRDWQKRQR</sequence>
<dbReference type="PANTHER" id="PTHR16943:SF8">
    <property type="entry name" value="2-METHYLCITRATE DEHYDRATASE"/>
    <property type="match status" value="1"/>
</dbReference>
<dbReference type="InterPro" id="IPR036148">
    <property type="entry name" value="MmgE/PrpD_sf"/>
</dbReference>
<dbReference type="Pfam" id="PF19305">
    <property type="entry name" value="MmgE_PrpD_C"/>
    <property type="match status" value="1"/>
</dbReference>
<dbReference type="Gene3D" id="1.10.4100.10">
    <property type="entry name" value="2-methylcitrate dehydratase PrpD"/>
    <property type="match status" value="1"/>
</dbReference>
<dbReference type="Proteomes" id="UP000027920">
    <property type="component" value="Unassembled WGS sequence"/>
</dbReference>
<organism evidence="4 5">
    <name type="scientific">Exophiala aquamarina CBS 119918</name>
    <dbReference type="NCBI Taxonomy" id="1182545"/>
    <lineage>
        <taxon>Eukaryota</taxon>
        <taxon>Fungi</taxon>
        <taxon>Dikarya</taxon>
        <taxon>Ascomycota</taxon>
        <taxon>Pezizomycotina</taxon>
        <taxon>Eurotiomycetes</taxon>
        <taxon>Chaetothyriomycetidae</taxon>
        <taxon>Chaetothyriales</taxon>
        <taxon>Herpotrichiellaceae</taxon>
        <taxon>Exophiala</taxon>
    </lineage>
</organism>
<gene>
    <name evidence="4" type="ORF">A1O9_03842</name>
</gene>
<feature type="domain" description="MmgE/PrpD C-terminal" evidence="3">
    <location>
        <begin position="297"/>
        <end position="462"/>
    </location>
</feature>
<evidence type="ECO:0008006" key="6">
    <source>
        <dbReference type="Google" id="ProtNLM"/>
    </source>
</evidence>
<dbReference type="STRING" id="1182545.A0A072PFU6"/>
<accession>A0A072PFU6</accession>
<evidence type="ECO:0000259" key="2">
    <source>
        <dbReference type="Pfam" id="PF03972"/>
    </source>
</evidence>
<protein>
    <recommendedName>
        <fullName evidence="6">2-methylcitrate dehydratase</fullName>
    </recommendedName>
</protein>
<keyword evidence="5" id="KW-1185">Reference proteome</keyword>
<evidence type="ECO:0000259" key="3">
    <source>
        <dbReference type="Pfam" id="PF19305"/>
    </source>
</evidence>
<dbReference type="Pfam" id="PF03972">
    <property type="entry name" value="MmgE_PrpD_N"/>
    <property type="match status" value="1"/>
</dbReference>
<evidence type="ECO:0000256" key="1">
    <source>
        <dbReference type="ARBA" id="ARBA00006174"/>
    </source>
</evidence>
<name>A0A072PFU6_9EURO</name>
<proteinExistence type="inferred from homology"/>
<comment type="caution">
    <text evidence="4">The sequence shown here is derived from an EMBL/GenBank/DDBJ whole genome shotgun (WGS) entry which is preliminary data.</text>
</comment>
<dbReference type="InterPro" id="IPR045336">
    <property type="entry name" value="MmgE_PrpD_N"/>
</dbReference>
<comment type="similarity">
    <text evidence="1">Belongs to the PrpD family.</text>
</comment>
<dbReference type="EMBL" id="AMGV01000003">
    <property type="protein sequence ID" value="KEF58999.1"/>
    <property type="molecule type" value="Genomic_DNA"/>
</dbReference>
<dbReference type="PANTHER" id="PTHR16943">
    <property type="entry name" value="2-METHYLCITRATE DEHYDRATASE-RELATED"/>
    <property type="match status" value="1"/>
</dbReference>
<dbReference type="SUPFAM" id="SSF103378">
    <property type="entry name" value="2-methylcitrate dehydratase PrpD"/>
    <property type="match status" value="1"/>
</dbReference>
<dbReference type="HOGENOM" id="CLU_026574_1_1_1"/>
<dbReference type="InterPro" id="IPR005656">
    <property type="entry name" value="MmgE_PrpD"/>
</dbReference>
<dbReference type="GeneID" id="25278776"/>
<dbReference type="OrthoDB" id="10267976at2759"/>
<dbReference type="InterPro" id="IPR042183">
    <property type="entry name" value="MmgE/PrpD_sf_1"/>
</dbReference>
<evidence type="ECO:0000313" key="4">
    <source>
        <dbReference type="EMBL" id="KEF58999.1"/>
    </source>
</evidence>
<reference evidence="4 5" key="1">
    <citation type="submission" date="2013-03" db="EMBL/GenBank/DDBJ databases">
        <title>The Genome Sequence of Exophiala aquamarina CBS 119918.</title>
        <authorList>
            <consortium name="The Broad Institute Genomics Platform"/>
            <person name="Cuomo C."/>
            <person name="de Hoog S."/>
            <person name="Gorbushina A."/>
            <person name="Walker B."/>
            <person name="Young S.K."/>
            <person name="Zeng Q."/>
            <person name="Gargeya S."/>
            <person name="Fitzgerald M."/>
            <person name="Haas B."/>
            <person name="Abouelleil A."/>
            <person name="Allen A.W."/>
            <person name="Alvarado L."/>
            <person name="Arachchi H.M."/>
            <person name="Berlin A.M."/>
            <person name="Chapman S.B."/>
            <person name="Gainer-Dewar J."/>
            <person name="Goldberg J."/>
            <person name="Griggs A."/>
            <person name="Gujja S."/>
            <person name="Hansen M."/>
            <person name="Howarth C."/>
            <person name="Imamovic A."/>
            <person name="Ireland A."/>
            <person name="Larimer J."/>
            <person name="McCowan C."/>
            <person name="Murphy C."/>
            <person name="Pearson M."/>
            <person name="Poon T.W."/>
            <person name="Priest M."/>
            <person name="Roberts A."/>
            <person name="Saif S."/>
            <person name="Shea T."/>
            <person name="Sisk P."/>
            <person name="Sykes S."/>
            <person name="Wortman J."/>
            <person name="Nusbaum C."/>
            <person name="Birren B."/>
        </authorList>
    </citation>
    <scope>NUCLEOTIDE SEQUENCE [LARGE SCALE GENOMIC DNA]</scope>
    <source>
        <strain evidence="4 5">CBS 119918</strain>
    </source>
</reference>
<dbReference type="AlphaFoldDB" id="A0A072PFU6"/>